<organism evidence="4 5">
    <name type="scientific">Vallitalea pronyensis</name>
    <dbReference type="NCBI Taxonomy" id="1348613"/>
    <lineage>
        <taxon>Bacteria</taxon>
        <taxon>Bacillati</taxon>
        <taxon>Bacillota</taxon>
        <taxon>Clostridia</taxon>
        <taxon>Lachnospirales</taxon>
        <taxon>Vallitaleaceae</taxon>
        <taxon>Vallitalea</taxon>
    </lineage>
</organism>
<dbReference type="EMBL" id="CP058649">
    <property type="protein sequence ID" value="QUI20894.1"/>
    <property type="molecule type" value="Genomic_DNA"/>
</dbReference>
<evidence type="ECO:0000313" key="4">
    <source>
        <dbReference type="EMBL" id="QUI20894.1"/>
    </source>
</evidence>
<dbReference type="InterPro" id="IPR006530">
    <property type="entry name" value="YD"/>
</dbReference>
<dbReference type="InterPro" id="IPR031325">
    <property type="entry name" value="RHS_repeat"/>
</dbReference>
<dbReference type="PROSITE" id="PS00018">
    <property type="entry name" value="EF_HAND_1"/>
    <property type="match status" value="1"/>
</dbReference>
<feature type="domain" description="Teneurin-like YD-shell" evidence="3">
    <location>
        <begin position="513"/>
        <end position="672"/>
    </location>
</feature>
<feature type="domain" description="Teneurin-like YD-shell" evidence="3">
    <location>
        <begin position="1417"/>
        <end position="1564"/>
    </location>
</feature>
<feature type="domain" description="Teneurin-like YD-shell" evidence="3">
    <location>
        <begin position="681"/>
        <end position="796"/>
    </location>
</feature>
<dbReference type="PANTHER" id="PTHR32305">
    <property type="match status" value="1"/>
</dbReference>
<protein>
    <submittedName>
        <fullName evidence="4">Uncharacterized protein</fullName>
    </submittedName>
</protein>
<evidence type="ECO:0000313" key="5">
    <source>
        <dbReference type="Proteomes" id="UP000683246"/>
    </source>
</evidence>
<dbReference type="Gene3D" id="1.10.1330.10">
    <property type="entry name" value="Dockerin domain"/>
    <property type="match status" value="1"/>
</dbReference>
<dbReference type="Pfam" id="PF20148">
    <property type="entry name" value="DUF6531"/>
    <property type="match status" value="1"/>
</dbReference>
<dbReference type="Proteomes" id="UP000683246">
    <property type="component" value="Chromosome"/>
</dbReference>
<dbReference type="RefSeq" id="WP_212696354.1">
    <property type="nucleotide sequence ID" value="NZ_CP058649.1"/>
</dbReference>
<keyword evidence="5" id="KW-1185">Reference proteome</keyword>
<dbReference type="InterPro" id="IPR022385">
    <property type="entry name" value="Rhs_assc_core"/>
</dbReference>
<dbReference type="GO" id="GO:0000272">
    <property type="term" value="P:polysaccharide catabolic process"/>
    <property type="evidence" value="ECO:0007669"/>
    <property type="project" value="InterPro"/>
</dbReference>
<dbReference type="InterPro" id="IPR036439">
    <property type="entry name" value="Dockerin_dom_sf"/>
</dbReference>
<dbReference type="InterPro" id="IPR045351">
    <property type="entry name" value="DUF6531"/>
</dbReference>
<evidence type="ECO:0000256" key="1">
    <source>
        <dbReference type="ARBA" id="ARBA00022737"/>
    </source>
</evidence>
<name>A0A8J8SF50_9FIRM</name>
<gene>
    <name evidence="4" type="ORF">HZI73_00585</name>
</gene>
<dbReference type="Gene3D" id="2.180.10.10">
    <property type="entry name" value="RHS repeat-associated core"/>
    <property type="match status" value="5"/>
</dbReference>
<evidence type="ECO:0000259" key="3">
    <source>
        <dbReference type="Pfam" id="PF25023"/>
    </source>
</evidence>
<keyword evidence="1" id="KW-0677">Repeat</keyword>
<dbReference type="InterPro" id="IPR056823">
    <property type="entry name" value="TEN-like_YD-shell"/>
</dbReference>
<accession>A0A8J8SF50</accession>
<dbReference type="KEGG" id="vpy:HZI73_00585"/>
<dbReference type="InterPro" id="IPR050708">
    <property type="entry name" value="T6SS_VgrG/RHS"/>
</dbReference>
<feature type="domain" description="DUF6531" evidence="2">
    <location>
        <begin position="272"/>
        <end position="344"/>
    </location>
</feature>
<dbReference type="Pfam" id="PF05593">
    <property type="entry name" value="RHS_repeat"/>
    <property type="match status" value="4"/>
</dbReference>
<proteinExistence type="predicted"/>
<dbReference type="Pfam" id="PF25023">
    <property type="entry name" value="TEN_YD-shell"/>
    <property type="match status" value="3"/>
</dbReference>
<dbReference type="PANTHER" id="PTHR32305:SF15">
    <property type="entry name" value="PROTEIN RHSA-RELATED"/>
    <property type="match status" value="1"/>
</dbReference>
<dbReference type="NCBIfam" id="TIGR03696">
    <property type="entry name" value="Rhs_assc_core"/>
    <property type="match status" value="1"/>
</dbReference>
<dbReference type="NCBIfam" id="TIGR01643">
    <property type="entry name" value="YD_repeat_2x"/>
    <property type="match status" value="11"/>
</dbReference>
<sequence>MIVTFYMIHSFSYADVAVPPGVYESQEEVKEETTTSKNKILKYVKTIDGDTITIKEMTGDPEIDKVEIITQTLKDQNVKVNFGVDEPLQEYPYYRILPNEDGSSTYSGKLLLIDQEIKEQVDGLVFKQNEILSEYIENTVTRHFDANGVQIGQPEYSWDGVGNHPSFYALTEDHGKLLFIKDHVKEDDEIRTDNPDGSYKTEKTYYARYKAIYETKQEKPGNHTIHIAEYEGDLVAEQYIYTYKAKYVVTKITKDMHLNNLGILNKDAYVADPVNIITGNLYAHYTDLSILSMGSTLQASRYYNSLDDRETSLGKSWRFHYDSYIEQLPNSQNIRVIYPSGRGNLFLYDDTQDNYKSMPGVYDDLKKENDGTYVLTLRNKQQYLFGTDSKLHKIIDPNGNVTDLIYDNNKRLIKVDGGANTYLDIHYNQNNIQSINDSTGRSVTYDYNDMGMLEKVTDSTGESTQYAYEDNRIITIIDKKGHVVLRNDYDDIGRVIKQIDGNGGIINYHYDMVNKTNSYHNTETGEKVTYEYNNKYLITKKIYEDGTYEAYTYDDNGNKTSVRNRNGHVSIFEYDDRNNLIKTISPQPFNYETNMFYNDKDKLIKIQLPNQVAQTFTYDDKGNLLTVNEPIDDQQMATTTYTYDQQGRKLSETNPMGQVIRYTYSDNSPLPITITDAEGHTSTYTYDTANRVKTITKSDTTLTYAYDDMNNITKITDPYGNVTRIKYDSMGNVIKTIRPNEYDSTQDDGIGEIHHYNAMNNRIHTTDAMGHIIGINHYNAAGKVIKAINPNTYNETTQDGEGQRFIYDYNQRLMKTINPSGQQSRMKYDAVGNMLRVITPNNYQEASDNGESLSYTYDALNRLVSVQDKDGQTLTQNIFDEIGQLIKSIDHEGYETLYTYNKAGWLLEKRQPLKKENGITYYRLTKYEYDLLGRITKEFKSNDYVTQTGDADVYNIIYYTYNNNNQIISVIDSTGASTQYDYNQLSQLIKEESMINDDTSRIKRYAYDKLGRLVKEIQVIQGKDIDGSAQEVEEAITTYAYDKNGNLIQVVSPLGYKTNFTYNANNQLIKTKEEVDKDWLNATHVKASIYSPKNKIYENNIYTYDLKVDTDKSLSAVHFNILYDARIFELVDVDQQNENITVDTSTTGRISIDSNNAYATGKTNILSLRLKTKSQVMGLGYITFDEGSYYVEDGNQKKFTELSGQRLNMLGPDYNVNHQVEINDLSLAAKQFQQDGTLPQFKYTYDTNNDGNVDTTDLQYISDWLDNDKSATFDRVGMSQVKNKIIYNDYVKGTEKVIREKIYNYDKAGNLIKETDSEGSIIYAYDVQNNLTKLTDKEGNTYGYQYDEEGNLVKEIKPENYNTTTNDGPATTYQYDYLGRLIRIQDEENKVLQKNIYDRKGRLIKQIDPGGYASGATDESRYKTEYVYDIGGRLIHIISPEAQEQGKANVQYTYDAQDNILSIIDAKGNTTKYIRDLWGRAESITDAAGNISTYTYDYAGNVTSSTDPKGNTTRYHYNSMNKLASIIDPMGQEIHFLYDREGRVVKEVDRLGQVINYQYNSDHNLIHKSIQGLSEDQHYLYNHMGRLFATISNQGIEGYGYTSNGLLANQSYNNENLLSYTYNNNNQVETITDKDNNIMRYHYDVQSRLKSIHDKNSTLATYNYNHNQLDNIAYHNQVNVKYNYNKDNQISQLSHTKDGKNLNTYLYQYDLNGNITEKQENGQRTTYTYDQLNQLTNVIYPNNMEETYRYDIAGNRTQKVFTEATNSGIPNQTTTQYKYNALNQLTKSTQNDIITTYNYDDNGNLLQAVNEKTGTIFYAYDGYNRLTNVTNPDGSYQNNYYTVSRLRTAIEENGVYTGFTYTNGQVISEYTSHGEVKSSNFIGDRLIASKDASGEPYYYQHNSHGDVTSITNQLGKMLNNYTYDAYGNITSREQLVTNRYTYAGEQLDSITGQYYLRARYYDPRIGRFTQEDSFRGDGLNLYAYVKNNPVNYIDPSGNCGQSSNGSTESEYIENQFSQYDIGDNVIIFANNGQPFIVEIKELTFGGEKYKGYWFDTIEEWETFGNANKTYISFKDWTSILIGFTPADIVKDLVDFVKGEDSITGDKINRWLLAAMVITPEAVDIAIKKGAKNGSDVLNVFKKNKNIVGLKKANPDAVINALSDFKGKKMLFGDKTFLLDKSGMKHILERHHPSFWDGSIKKAQSFFDKNMSVDDVSDAIHDIMKQNRDTLINKGTKGMYQIKGTYNGTDYVIGFKNGRVGQFYPE</sequence>
<evidence type="ECO:0000259" key="2">
    <source>
        <dbReference type="Pfam" id="PF20148"/>
    </source>
</evidence>
<dbReference type="InterPro" id="IPR018247">
    <property type="entry name" value="EF_Hand_1_Ca_BS"/>
</dbReference>
<reference evidence="4" key="1">
    <citation type="submission" date="2020-07" db="EMBL/GenBank/DDBJ databases">
        <title>Vallitalea pronyensis genome.</title>
        <authorList>
            <person name="Postec A."/>
        </authorList>
    </citation>
    <scope>NUCLEOTIDE SEQUENCE</scope>
    <source>
        <strain evidence="4">FatNI3</strain>
    </source>
</reference>